<sequence length="73" mass="8804">MTSPTSSSGKGKQLTQEEYYKALDQWISSIRKIHGAIRYYLKLEPYDMELWEWAHRFRELEWIRKEESKVGHG</sequence>
<dbReference type="OrthoDB" id="1449487at2"/>
<reference evidence="1 2" key="1">
    <citation type="submission" date="2021-01" db="EMBL/GenBank/DDBJ databases">
        <title>FDA dAtabase for Regulatory Grade micrObial Sequences (FDA-ARGOS): Supporting development and validation of Infectious Disease Dx tests.</title>
        <authorList>
            <person name="Sproer C."/>
            <person name="Gronow S."/>
            <person name="Severitt S."/>
            <person name="Schroder I."/>
            <person name="Tallon L."/>
            <person name="Sadzewicz L."/>
            <person name="Zhao X."/>
            <person name="Boylan J."/>
            <person name="Ott S."/>
            <person name="Bowen H."/>
            <person name="Vavikolanu K."/>
            <person name="Mehta A."/>
            <person name="Aluvathingal J."/>
            <person name="Nadendla S."/>
            <person name="Lowell S."/>
            <person name="Myers T."/>
            <person name="Yan Y."/>
            <person name="Sichtig H."/>
        </authorList>
    </citation>
    <scope>NUCLEOTIDE SEQUENCE [LARGE SCALE GENOMIC DNA]</scope>
    <source>
        <strain evidence="1 2">FDAARGOS_1131</strain>
    </source>
</reference>
<dbReference type="AlphaFoldDB" id="A0A9Q7EB43"/>
<accession>A0A9Q7EB43</accession>
<proteinExistence type="predicted"/>
<dbReference type="GeneID" id="93526654"/>
<dbReference type="RefSeq" id="WP_002990554.1">
    <property type="nucleotide sequence ID" value="NZ_CP068108.1"/>
</dbReference>
<organism evidence="1 2">
    <name type="scientific">Myroides odoratus</name>
    <name type="common">Flavobacterium odoratum</name>
    <dbReference type="NCBI Taxonomy" id="256"/>
    <lineage>
        <taxon>Bacteria</taxon>
        <taxon>Pseudomonadati</taxon>
        <taxon>Bacteroidota</taxon>
        <taxon>Flavobacteriia</taxon>
        <taxon>Flavobacteriales</taxon>
        <taxon>Flavobacteriaceae</taxon>
        <taxon>Myroides</taxon>
    </lineage>
</organism>
<protein>
    <submittedName>
        <fullName evidence="1">Uncharacterized protein</fullName>
    </submittedName>
</protein>
<evidence type="ECO:0000313" key="2">
    <source>
        <dbReference type="Proteomes" id="UP000596202"/>
    </source>
</evidence>
<name>A0A9Q7EB43_MYROD</name>
<gene>
    <name evidence="1" type="ORF">I6I88_03255</name>
</gene>
<dbReference type="EMBL" id="CP068108">
    <property type="protein sequence ID" value="QQU00799.1"/>
    <property type="molecule type" value="Genomic_DNA"/>
</dbReference>
<evidence type="ECO:0000313" key="1">
    <source>
        <dbReference type="EMBL" id="QQU00799.1"/>
    </source>
</evidence>
<dbReference type="Proteomes" id="UP000596202">
    <property type="component" value="Chromosome"/>
</dbReference>